<dbReference type="Proteomes" id="UP001149140">
    <property type="component" value="Unassembled WGS sequence"/>
</dbReference>
<evidence type="ECO:0000313" key="2">
    <source>
        <dbReference type="EMBL" id="MDA0165863.1"/>
    </source>
</evidence>
<feature type="transmembrane region" description="Helical" evidence="1">
    <location>
        <begin position="102"/>
        <end position="118"/>
    </location>
</feature>
<keyword evidence="3" id="KW-1185">Reference proteome</keyword>
<evidence type="ECO:0000256" key="1">
    <source>
        <dbReference type="SAM" id="Phobius"/>
    </source>
</evidence>
<dbReference type="EMBL" id="JAPDOD010000053">
    <property type="protein sequence ID" value="MDA0165863.1"/>
    <property type="molecule type" value="Genomic_DNA"/>
</dbReference>
<dbReference type="AlphaFoldDB" id="A0A9X3N6Q1"/>
<feature type="transmembrane region" description="Helical" evidence="1">
    <location>
        <begin position="28"/>
        <end position="47"/>
    </location>
</feature>
<feature type="transmembrane region" description="Helical" evidence="1">
    <location>
        <begin position="155"/>
        <end position="173"/>
    </location>
</feature>
<gene>
    <name evidence="2" type="ORF">OM076_36700</name>
</gene>
<feature type="transmembrane region" description="Helical" evidence="1">
    <location>
        <begin position="53"/>
        <end position="71"/>
    </location>
</feature>
<proteinExistence type="predicted"/>
<keyword evidence="1" id="KW-1133">Transmembrane helix</keyword>
<keyword evidence="1" id="KW-0472">Membrane</keyword>
<sequence>MGTAALADLTGTTSQPSRRARAAKTVDGALRGGILVGAVAAIAWLVASAVGSIIYLLLIIATVLALVYTVARGDKARLMVWAVVGVAWVLVLAERWAVKDHGGLIVAAASYVGVVLGARKAGIAKKSLVLLLYPLISVAICLGADTSVTDPWGVSWLWVAAILGPVVGARTLLNPSPRDHKPKSAEQPL</sequence>
<evidence type="ECO:0000313" key="3">
    <source>
        <dbReference type="Proteomes" id="UP001149140"/>
    </source>
</evidence>
<accession>A0A9X3N6Q1</accession>
<protein>
    <submittedName>
        <fullName evidence="2">Uncharacterized protein</fullName>
    </submittedName>
</protein>
<feature type="transmembrane region" description="Helical" evidence="1">
    <location>
        <begin position="130"/>
        <end position="149"/>
    </location>
</feature>
<organism evidence="2 3">
    <name type="scientific">Solirubrobacter ginsenosidimutans</name>
    <dbReference type="NCBI Taxonomy" id="490573"/>
    <lineage>
        <taxon>Bacteria</taxon>
        <taxon>Bacillati</taxon>
        <taxon>Actinomycetota</taxon>
        <taxon>Thermoleophilia</taxon>
        <taxon>Solirubrobacterales</taxon>
        <taxon>Solirubrobacteraceae</taxon>
        <taxon>Solirubrobacter</taxon>
    </lineage>
</organism>
<keyword evidence="1" id="KW-0812">Transmembrane</keyword>
<comment type="caution">
    <text evidence="2">The sequence shown here is derived from an EMBL/GenBank/DDBJ whole genome shotgun (WGS) entry which is preliminary data.</text>
</comment>
<feature type="transmembrane region" description="Helical" evidence="1">
    <location>
        <begin position="78"/>
        <end position="96"/>
    </location>
</feature>
<name>A0A9X3N6Q1_9ACTN</name>
<dbReference type="RefSeq" id="WP_270045123.1">
    <property type="nucleotide sequence ID" value="NZ_JAPDOD010000053.1"/>
</dbReference>
<reference evidence="2" key="1">
    <citation type="submission" date="2022-10" db="EMBL/GenBank/DDBJ databases">
        <title>The WGS of Solirubrobacter ginsenosidimutans DSM 21036.</title>
        <authorList>
            <person name="Jiang Z."/>
        </authorList>
    </citation>
    <scope>NUCLEOTIDE SEQUENCE</scope>
    <source>
        <strain evidence="2">DSM 21036</strain>
    </source>
</reference>